<evidence type="ECO:0000313" key="3">
    <source>
        <dbReference type="Proteomes" id="UP000031675"/>
    </source>
</evidence>
<accession>A0A0C2JND7</accession>
<dbReference type="AlphaFoldDB" id="A0A0C2JND7"/>
<proteinExistence type="predicted"/>
<feature type="domain" description="Winged helix DNA-binding" evidence="1">
    <location>
        <begin position="22"/>
        <end position="97"/>
    </location>
</feature>
<evidence type="ECO:0000313" key="2">
    <source>
        <dbReference type="EMBL" id="KII00471.1"/>
    </source>
</evidence>
<name>A0A0C2JND7_9ACTN</name>
<dbReference type="PANTHER" id="PTHR37318:SF1">
    <property type="entry name" value="BSL7504 PROTEIN"/>
    <property type="match status" value="1"/>
</dbReference>
<dbReference type="Proteomes" id="UP000031675">
    <property type="component" value="Unassembled WGS sequence"/>
</dbReference>
<dbReference type="OrthoDB" id="4952043at2"/>
<keyword evidence="3" id="KW-1185">Reference proteome</keyword>
<evidence type="ECO:0000259" key="1">
    <source>
        <dbReference type="Pfam" id="PF13601"/>
    </source>
</evidence>
<dbReference type="Pfam" id="PF13601">
    <property type="entry name" value="HTH_34"/>
    <property type="match status" value="1"/>
</dbReference>
<organism evidence="2 3">
    <name type="scientific">Streptomonospora alba</name>
    <dbReference type="NCBI Taxonomy" id="183763"/>
    <lineage>
        <taxon>Bacteria</taxon>
        <taxon>Bacillati</taxon>
        <taxon>Actinomycetota</taxon>
        <taxon>Actinomycetes</taxon>
        <taxon>Streptosporangiales</taxon>
        <taxon>Nocardiopsidaceae</taxon>
        <taxon>Streptomonospora</taxon>
    </lineage>
</organism>
<comment type="caution">
    <text evidence="2">The sequence shown here is derived from an EMBL/GenBank/DDBJ whole genome shotgun (WGS) entry which is preliminary data.</text>
</comment>
<dbReference type="InterPro" id="IPR036390">
    <property type="entry name" value="WH_DNA-bd_sf"/>
</dbReference>
<protein>
    <submittedName>
        <fullName evidence="2">ArsR family transcriptional regulator</fullName>
    </submittedName>
</protein>
<dbReference type="Gene3D" id="1.10.10.10">
    <property type="entry name" value="Winged helix-like DNA-binding domain superfamily/Winged helix DNA-binding domain"/>
    <property type="match status" value="1"/>
</dbReference>
<dbReference type="PANTHER" id="PTHR37318">
    <property type="entry name" value="BSL7504 PROTEIN"/>
    <property type="match status" value="1"/>
</dbReference>
<reference evidence="3" key="1">
    <citation type="journal article" date="2015" name="Chem. Biol.">
        <title>Structure, bioactivity, and resistance mechanism of streptomonomicin, an unusual lasso Peptide from an understudied halophilic actinomycete.</title>
        <authorList>
            <person name="Metelev M."/>
            <person name="Tietz J.I."/>
            <person name="Melby J.O."/>
            <person name="Blair P.M."/>
            <person name="Zhu L."/>
            <person name="Livnat I."/>
            <person name="Severinov K."/>
            <person name="Mitchell D.A."/>
        </authorList>
    </citation>
    <scope>NUCLEOTIDE SEQUENCE [LARGE SCALE GENOMIC DNA]</scope>
    <source>
        <strain evidence="3">YIM 90003</strain>
    </source>
</reference>
<sequence>MSESGAHEAANGLDRVIHEPARLLITTVLQSVSGADFVFLQNLSGLTKGNLSSHLNKLEQAGYVAITKTGAGRRARTWVELTGAGRAAAAEHWKHLDGLRALADAPDEPADHTEL</sequence>
<dbReference type="InterPro" id="IPR036388">
    <property type="entry name" value="WH-like_DNA-bd_sf"/>
</dbReference>
<dbReference type="SUPFAM" id="SSF46785">
    <property type="entry name" value="Winged helix' DNA-binding domain"/>
    <property type="match status" value="1"/>
</dbReference>
<dbReference type="EMBL" id="JROO01000003">
    <property type="protein sequence ID" value="KII00471.1"/>
    <property type="molecule type" value="Genomic_DNA"/>
</dbReference>
<gene>
    <name evidence="2" type="ORF">LP52_01185</name>
</gene>
<dbReference type="InterPro" id="IPR027395">
    <property type="entry name" value="WH_DNA-bd_dom"/>
</dbReference>